<dbReference type="Proteomes" id="UP000008792">
    <property type="component" value="Unassembled WGS sequence"/>
</dbReference>
<evidence type="ECO:0000256" key="1">
    <source>
        <dbReference type="SAM" id="MobiDB-lite"/>
    </source>
</evidence>
<dbReference type="InParanoid" id="A0A0Q9WMB4"/>
<organism evidence="2 3">
    <name type="scientific">Drosophila virilis</name>
    <name type="common">Fruit fly</name>
    <dbReference type="NCBI Taxonomy" id="7244"/>
    <lineage>
        <taxon>Eukaryota</taxon>
        <taxon>Metazoa</taxon>
        <taxon>Ecdysozoa</taxon>
        <taxon>Arthropoda</taxon>
        <taxon>Hexapoda</taxon>
        <taxon>Insecta</taxon>
        <taxon>Pterygota</taxon>
        <taxon>Neoptera</taxon>
        <taxon>Endopterygota</taxon>
        <taxon>Diptera</taxon>
        <taxon>Brachycera</taxon>
        <taxon>Muscomorpha</taxon>
        <taxon>Ephydroidea</taxon>
        <taxon>Drosophilidae</taxon>
        <taxon>Drosophila</taxon>
    </lineage>
</organism>
<dbReference type="SMR" id="A0A0Q9WMB4"/>
<proteinExistence type="predicted"/>
<evidence type="ECO:0000313" key="3">
    <source>
        <dbReference type="Proteomes" id="UP000008792"/>
    </source>
</evidence>
<sequence>MFLVKGVANVRKGIFKNPTQSAPHTKKYVKVLAIQKRTRTCVGRCCRRSQRLRFRSLCAFCDCKKQQQQQQQKVIDASNASAMRSTSSSGNNNSQTSSSSSSNNNNNKNFNNNR</sequence>
<dbReference type="AlphaFoldDB" id="A0A0Q9WMB4"/>
<dbReference type="EMBL" id="CH940651">
    <property type="protein sequence ID" value="KRF82239.1"/>
    <property type="molecule type" value="Genomic_DNA"/>
</dbReference>
<feature type="region of interest" description="Disordered" evidence="1">
    <location>
        <begin position="72"/>
        <end position="114"/>
    </location>
</feature>
<gene>
    <name evidence="2" type="primary">Dvir\GJ26648</name>
    <name evidence="2" type="ORF">Dvir_GJ26648</name>
</gene>
<evidence type="ECO:0000313" key="2">
    <source>
        <dbReference type="EMBL" id="KRF82239.1"/>
    </source>
</evidence>
<keyword evidence="3" id="KW-1185">Reference proteome</keyword>
<reference evidence="2 3" key="1">
    <citation type="journal article" date="2007" name="Nature">
        <title>Evolution of genes and genomes on the Drosophila phylogeny.</title>
        <authorList>
            <consortium name="Drosophila 12 Genomes Consortium"/>
            <person name="Clark A.G."/>
            <person name="Eisen M.B."/>
            <person name="Smith D.R."/>
            <person name="Bergman C.M."/>
            <person name="Oliver B."/>
            <person name="Markow T.A."/>
            <person name="Kaufman T.C."/>
            <person name="Kellis M."/>
            <person name="Gelbart W."/>
            <person name="Iyer V.N."/>
            <person name="Pollard D.A."/>
            <person name="Sackton T.B."/>
            <person name="Larracuente A.M."/>
            <person name="Singh N.D."/>
            <person name="Abad J.P."/>
            <person name="Abt D.N."/>
            <person name="Adryan B."/>
            <person name="Aguade M."/>
            <person name="Akashi H."/>
            <person name="Anderson W.W."/>
            <person name="Aquadro C.F."/>
            <person name="Ardell D.H."/>
            <person name="Arguello R."/>
            <person name="Artieri C.G."/>
            <person name="Barbash D.A."/>
            <person name="Barker D."/>
            <person name="Barsanti P."/>
            <person name="Batterham P."/>
            <person name="Batzoglou S."/>
            <person name="Begun D."/>
            <person name="Bhutkar A."/>
            <person name="Blanco E."/>
            <person name="Bosak S.A."/>
            <person name="Bradley R.K."/>
            <person name="Brand A.D."/>
            <person name="Brent M.R."/>
            <person name="Brooks A.N."/>
            <person name="Brown R.H."/>
            <person name="Butlin R.K."/>
            <person name="Caggese C."/>
            <person name="Calvi B.R."/>
            <person name="Bernardo de Carvalho A."/>
            <person name="Caspi A."/>
            <person name="Castrezana S."/>
            <person name="Celniker S.E."/>
            <person name="Chang J.L."/>
            <person name="Chapple C."/>
            <person name="Chatterji S."/>
            <person name="Chinwalla A."/>
            <person name="Civetta A."/>
            <person name="Clifton S.W."/>
            <person name="Comeron J.M."/>
            <person name="Costello J.C."/>
            <person name="Coyne J.A."/>
            <person name="Daub J."/>
            <person name="David R.G."/>
            <person name="Delcher A.L."/>
            <person name="Delehaunty K."/>
            <person name="Do C.B."/>
            <person name="Ebling H."/>
            <person name="Edwards K."/>
            <person name="Eickbush T."/>
            <person name="Evans J.D."/>
            <person name="Filipski A."/>
            <person name="Findeiss S."/>
            <person name="Freyhult E."/>
            <person name="Fulton L."/>
            <person name="Fulton R."/>
            <person name="Garcia A.C."/>
            <person name="Gardiner A."/>
            <person name="Garfield D.A."/>
            <person name="Garvin B.E."/>
            <person name="Gibson G."/>
            <person name="Gilbert D."/>
            <person name="Gnerre S."/>
            <person name="Godfrey J."/>
            <person name="Good R."/>
            <person name="Gotea V."/>
            <person name="Gravely B."/>
            <person name="Greenberg A.J."/>
            <person name="Griffiths-Jones S."/>
            <person name="Gross S."/>
            <person name="Guigo R."/>
            <person name="Gustafson E.A."/>
            <person name="Haerty W."/>
            <person name="Hahn M.W."/>
            <person name="Halligan D.L."/>
            <person name="Halpern A.L."/>
            <person name="Halter G.M."/>
            <person name="Han M.V."/>
            <person name="Heger A."/>
            <person name="Hillier L."/>
            <person name="Hinrichs A.S."/>
            <person name="Holmes I."/>
            <person name="Hoskins R.A."/>
            <person name="Hubisz M.J."/>
            <person name="Hultmark D."/>
            <person name="Huntley M.A."/>
            <person name="Jaffe D.B."/>
            <person name="Jagadeeshan S."/>
            <person name="Jeck W.R."/>
            <person name="Johnson J."/>
            <person name="Jones C.D."/>
            <person name="Jordan W.C."/>
            <person name="Karpen G.H."/>
            <person name="Kataoka E."/>
            <person name="Keightley P.D."/>
            <person name="Kheradpour P."/>
            <person name="Kirkness E.F."/>
            <person name="Koerich L.B."/>
            <person name="Kristiansen K."/>
            <person name="Kudrna D."/>
            <person name="Kulathinal R.J."/>
            <person name="Kumar S."/>
            <person name="Kwok R."/>
            <person name="Lander E."/>
            <person name="Langley C.H."/>
            <person name="Lapoint R."/>
            <person name="Lazzaro B.P."/>
            <person name="Lee S.J."/>
            <person name="Levesque L."/>
            <person name="Li R."/>
            <person name="Lin C.F."/>
            <person name="Lin M.F."/>
            <person name="Lindblad-Toh K."/>
            <person name="Llopart A."/>
            <person name="Long M."/>
            <person name="Low L."/>
            <person name="Lozovsky E."/>
            <person name="Lu J."/>
            <person name="Luo M."/>
            <person name="Machado C.A."/>
            <person name="Makalowski W."/>
            <person name="Marzo M."/>
            <person name="Matsuda M."/>
            <person name="Matzkin L."/>
            <person name="McAllister B."/>
            <person name="McBride C.S."/>
            <person name="McKernan B."/>
            <person name="McKernan K."/>
            <person name="Mendez-Lago M."/>
            <person name="Minx P."/>
            <person name="Mollenhauer M.U."/>
            <person name="Montooth K."/>
            <person name="Mount S.M."/>
            <person name="Mu X."/>
            <person name="Myers E."/>
            <person name="Negre B."/>
            <person name="Newfeld S."/>
            <person name="Nielsen R."/>
            <person name="Noor M.A."/>
            <person name="O'Grady P."/>
            <person name="Pachter L."/>
            <person name="Papaceit M."/>
            <person name="Parisi M.J."/>
            <person name="Parisi M."/>
            <person name="Parts L."/>
            <person name="Pedersen J.S."/>
            <person name="Pesole G."/>
            <person name="Phillippy A.M."/>
            <person name="Ponting C.P."/>
            <person name="Pop M."/>
            <person name="Porcelli D."/>
            <person name="Powell J.R."/>
            <person name="Prohaska S."/>
            <person name="Pruitt K."/>
            <person name="Puig M."/>
            <person name="Quesneville H."/>
            <person name="Ram K.R."/>
            <person name="Rand D."/>
            <person name="Rasmussen M.D."/>
            <person name="Reed L.K."/>
            <person name="Reenan R."/>
            <person name="Reily A."/>
            <person name="Remington K.A."/>
            <person name="Rieger T.T."/>
            <person name="Ritchie M.G."/>
            <person name="Robin C."/>
            <person name="Rogers Y.H."/>
            <person name="Rohde C."/>
            <person name="Rozas J."/>
            <person name="Rubenfield M.J."/>
            <person name="Ruiz A."/>
            <person name="Russo S."/>
            <person name="Salzberg S.L."/>
            <person name="Sanchez-Gracia A."/>
            <person name="Saranga D.J."/>
            <person name="Sato H."/>
            <person name="Schaeffer S.W."/>
            <person name="Schatz M.C."/>
            <person name="Schlenke T."/>
            <person name="Schwartz R."/>
            <person name="Segarra C."/>
            <person name="Singh R.S."/>
            <person name="Sirot L."/>
            <person name="Sirota M."/>
            <person name="Sisneros N.B."/>
            <person name="Smith C.D."/>
            <person name="Smith T.F."/>
            <person name="Spieth J."/>
            <person name="Stage D.E."/>
            <person name="Stark A."/>
            <person name="Stephan W."/>
            <person name="Strausberg R.L."/>
            <person name="Strempel S."/>
            <person name="Sturgill D."/>
            <person name="Sutton G."/>
            <person name="Sutton G.G."/>
            <person name="Tao W."/>
            <person name="Teichmann S."/>
            <person name="Tobari Y.N."/>
            <person name="Tomimura Y."/>
            <person name="Tsolas J.M."/>
            <person name="Valente V.L."/>
            <person name="Venter E."/>
            <person name="Venter J.C."/>
            <person name="Vicario S."/>
            <person name="Vieira F.G."/>
            <person name="Vilella A.J."/>
            <person name="Villasante A."/>
            <person name="Walenz B."/>
            <person name="Wang J."/>
            <person name="Wasserman M."/>
            <person name="Watts T."/>
            <person name="Wilson D."/>
            <person name="Wilson R.K."/>
            <person name="Wing R.A."/>
            <person name="Wolfner M.F."/>
            <person name="Wong A."/>
            <person name="Wong G.K."/>
            <person name="Wu C.I."/>
            <person name="Wu G."/>
            <person name="Yamamoto D."/>
            <person name="Yang H.P."/>
            <person name="Yang S.P."/>
            <person name="Yorke J.A."/>
            <person name="Yoshida K."/>
            <person name="Zdobnov E."/>
            <person name="Zhang P."/>
            <person name="Zhang Y."/>
            <person name="Zimin A.V."/>
            <person name="Baldwin J."/>
            <person name="Abdouelleil A."/>
            <person name="Abdulkadir J."/>
            <person name="Abebe A."/>
            <person name="Abera B."/>
            <person name="Abreu J."/>
            <person name="Acer S.C."/>
            <person name="Aftuck L."/>
            <person name="Alexander A."/>
            <person name="An P."/>
            <person name="Anderson E."/>
            <person name="Anderson S."/>
            <person name="Arachi H."/>
            <person name="Azer M."/>
            <person name="Bachantsang P."/>
            <person name="Barry A."/>
            <person name="Bayul T."/>
            <person name="Berlin A."/>
            <person name="Bessette D."/>
            <person name="Bloom T."/>
            <person name="Blye J."/>
            <person name="Boguslavskiy L."/>
            <person name="Bonnet C."/>
            <person name="Boukhgalter B."/>
            <person name="Bourzgui I."/>
            <person name="Brown A."/>
            <person name="Cahill P."/>
            <person name="Channer S."/>
            <person name="Cheshatsang Y."/>
            <person name="Chuda L."/>
            <person name="Citroen M."/>
            <person name="Collymore A."/>
            <person name="Cooke P."/>
            <person name="Costello M."/>
            <person name="D'Aco K."/>
            <person name="Daza R."/>
            <person name="De Haan G."/>
            <person name="DeGray S."/>
            <person name="DeMaso C."/>
            <person name="Dhargay N."/>
            <person name="Dooley K."/>
            <person name="Dooley E."/>
            <person name="Doricent M."/>
            <person name="Dorje P."/>
            <person name="Dorjee K."/>
            <person name="Dupes A."/>
            <person name="Elong R."/>
            <person name="Falk J."/>
            <person name="Farina A."/>
            <person name="Faro S."/>
            <person name="Ferguson D."/>
            <person name="Fisher S."/>
            <person name="Foley C.D."/>
            <person name="Franke A."/>
            <person name="Friedrich D."/>
            <person name="Gadbois L."/>
            <person name="Gearin G."/>
            <person name="Gearin C.R."/>
            <person name="Giannoukos G."/>
            <person name="Goode T."/>
            <person name="Graham J."/>
            <person name="Grandbois E."/>
            <person name="Grewal S."/>
            <person name="Gyaltsen K."/>
            <person name="Hafez N."/>
            <person name="Hagos B."/>
            <person name="Hall J."/>
            <person name="Henson C."/>
            <person name="Hollinger A."/>
            <person name="Honan T."/>
            <person name="Huard M.D."/>
            <person name="Hughes L."/>
            <person name="Hurhula B."/>
            <person name="Husby M.E."/>
            <person name="Kamat A."/>
            <person name="Kanga B."/>
            <person name="Kashin S."/>
            <person name="Khazanovich D."/>
            <person name="Kisner P."/>
            <person name="Lance K."/>
            <person name="Lara M."/>
            <person name="Lee W."/>
            <person name="Lennon N."/>
            <person name="Letendre F."/>
            <person name="LeVine R."/>
            <person name="Lipovsky A."/>
            <person name="Liu X."/>
            <person name="Liu J."/>
            <person name="Liu S."/>
            <person name="Lokyitsang T."/>
            <person name="Lokyitsang Y."/>
            <person name="Lubonja R."/>
            <person name="Lui A."/>
            <person name="MacDonald P."/>
            <person name="Magnisalis V."/>
            <person name="Maru K."/>
            <person name="Matthews C."/>
            <person name="McCusker W."/>
            <person name="McDonough S."/>
            <person name="Mehta T."/>
            <person name="Meldrim J."/>
            <person name="Meneus L."/>
            <person name="Mihai O."/>
            <person name="Mihalev A."/>
            <person name="Mihova T."/>
            <person name="Mittelman R."/>
            <person name="Mlenga V."/>
            <person name="Montmayeur A."/>
            <person name="Mulrain L."/>
            <person name="Navidi A."/>
            <person name="Naylor J."/>
            <person name="Negash T."/>
            <person name="Nguyen T."/>
            <person name="Nguyen N."/>
            <person name="Nicol R."/>
            <person name="Norbu C."/>
            <person name="Norbu N."/>
            <person name="Novod N."/>
            <person name="O'Neill B."/>
            <person name="Osman S."/>
            <person name="Markiewicz E."/>
            <person name="Oyono O.L."/>
            <person name="Patti C."/>
            <person name="Phunkhang P."/>
            <person name="Pierre F."/>
            <person name="Priest M."/>
            <person name="Raghuraman S."/>
            <person name="Rege F."/>
            <person name="Reyes R."/>
            <person name="Rise C."/>
            <person name="Rogov P."/>
            <person name="Ross K."/>
            <person name="Ryan E."/>
            <person name="Settipalli S."/>
            <person name="Shea T."/>
            <person name="Sherpa N."/>
            <person name="Shi L."/>
            <person name="Shih D."/>
            <person name="Sparrow T."/>
            <person name="Spaulding J."/>
            <person name="Stalker J."/>
            <person name="Stange-Thomann N."/>
            <person name="Stavropoulos S."/>
            <person name="Stone C."/>
            <person name="Strader C."/>
            <person name="Tesfaye S."/>
            <person name="Thomson T."/>
            <person name="Thoulutsang Y."/>
            <person name="Thoulutsang D."/>
            <person name="Topham K."/>
            <person name="Topping I."/>
            <person name="Tsamla T."/>
            <person name="Vassiliev H."/>
            <person name="Vo A."/>
            <person name="Wangchuk T."/>
            <person name="Wangdi T."/>
            <person name="Weiand M."/>
            <person name="Wilkinson J."/>
            <person name="Wilson A."/>
            <person name="Yadav S."/>
            <person name="Young G."/>
            <person name="Yu Q."/>
            <person name="Zembek L."/>
            <person name="Zhong D."/>
            <person name="Zimmer A."/>
            <person name="Zwirko Z."/>
            <person name="Jaffe D.B."/>
            <person name="Alvarez P."/>
            <person name="Brockman W."/>
            <person name="Butler J."/>
            <person name="Chin C."/>
            <person name="Gnerre S."/>
            <person name="Grabherr M."/>
            <person name="Kleber M."/>
            <person name="Mauceli E."/>
            <person name="MacCallum I."/>
        </authorList>
    </citation>
    <scope>NUCLEOTIDE SEQUENCE [LARGE SCALE GENOMIC DNA]</scope>
    <source>
        <strain evidence="3">Tucson 15010-1051.87</strain>
    </source>
</reference>
<name>A0A0Q9WMB4_DROVI</name>
<protein>
    <submittedName>
        <fullName evidence="2">Uncharacterized protein</fullName>
    </submittedName>
</protein>
<accession>A0A0Q9WMB4</accession>